<dbReference type="SUPFAM" id="SSF58014">
    <property type="entry name" value="Coiled-coil domain of nucleotide exchange factor GrpE"/>
    <property type="match status" value="1"/>
</dbReference>
<dbReference type="GO" id="GO:0051087">
    <property type="term" value="F:protein-folding chaperone binding"/>
    <property type="evidence" value="ECO:0007669"/>
    <property type="project" value="InterPro"/>
</dbReference>
<dbReference type="CDD" id="cd00446">
    <property type="entry name" value="GrpE"/>
    <property type="match status" value="1"/>
</dbReference>
<dbReference type="HAMAP" id="MF_01151">
    <property type="entry name" value="GrpE"/>
    <property type="match status" value="1"/>
</dbReference>
<keyword evidence="15" id="KW-1185">Reference proteome</keyword>
<dbReference type="FunFam" id="2.30.22.10:FF:000001">
    <property type="entry name" value="Protein GrpE"/>
    <property type="match status" value="1"/>
</dbReference>
<evidence type="ECO:0000256" key="5">
    <source>
        <dbReference type="ARBA" id="ARBA00023016"/>
    </source>
</evidence>
<comment type="subunit">
    <text evidence="3 10">Homodimer.</text>
</comment>
<dbReference type="GO" id="GO:0006457">
    <property type="term" value="P:protein folding"/>
    <property type="evidence" value="ECO:0007669"/>
    <property type="project" value="InterPro"/>
</dbReference>
<evidence type="ECO:0000256" key="6">
    <source>
        <dbReference type="ARBA" id="ARBA00023186"/>
    </source>
</evidence>
<dbReference type="Gene3D" id="2.30.22.10">
    <property type="entry name" value="Head domain of nucleotide exchange factor GrpE"/>
    <property type="match status" value="1"/>
</dbReference>
<evidence type="ECO:0000256" key="12">
    <source>
        <dbReference type="RuleBase" id="RU004478"/>
    </source>
</evidence>
<dbReference type="Proteomes" id="UP000188169">
    <property type="component" value="Unassembled WGS sequence"/>
</dbReference>
<dbReference type="GO" id="GO:0042803">
    <property type="term" value="F:protein homodimerization activity"/>
    <property type="evidence" value="ECO:0007669"/>
    <property type="project" value="InterPro"/>
</dbReference>
<dbReference type="EMBL" id="FUGD01000094">
    <property type="protein sequence ID" value="SJM37657.1"/>
    <property type="molecule type" value="Genomic_DNA"/>
</dbReference>
<evidence type="ECO:0000256" key="10">
    <source>
        <dbReference type="HAMAP-Rule" id="MF_01151"/>
    </source>
</evidence>
<evidence type="ECO:0000256" key="4">
    <source>
        <dbReference type="ARBA" id="ARBA00022490"/>
    </source>
</evidence>
<evidence type="ECO:0000256" key="3">
    <source>
        <dbReference type="ARBA" id="ARBA00011738"/>
    </source>
</evidence>
<dbReference type="SUPFAM" id="SSF51064">
    <property type="entry name" value="Head domain of nucleotide exchange factor GrpE"/>
    <property type="match status" value="1"/>
</dbReference>
<evidence type="ECO:0000256" key="9">
    <source>
        <dbReference type="ARBA" id="ARBA00076414"/>
    </source>
</evidence>
<evidence type="ECO:0000256" key="11">
    <source>
        <dbReference type="RuleBase" id="RU000639"/>
    </source>
</evidence>
<comment type="similarity">
    <text evidence="2 10 12">Belongs to the GrpE family.</text>
</comment>
<dbReference type="PRINTS" id="PR00773">
    <property type="entry name" value="GRPEPROTEIN"/>
</dbReference>
<dbReference type="GO" id="GO:0051082">
    <property type="term" value="F:unfolded protein binding"/>
    <property type="evidence" value="ECO:0007669"/>
    <property type="project" value="TreeGrafter"/>
</dbReference>
<dbReference type="Gene3D" id="3.90.20.20">
    <property type="match status" value="1"/>
</dbReference>
<dbReference type="PROSITE" id="PS01071">
    <property type="entry name" value="GRPE"/>
    <property type="match status" value="1"/>
</dbReference>
<dbReference type="InterPro" id="IPR013805">
    <property type="entry name" value="GrpE_CC"/>
</dbReference>
<dbReference type="InterPro" id="IPR009012">
    <property type="entry name" value="GrpE_head"/>
</dbReference>
<keyword evidence="5 10" id="KW-0346">Stress response</keyword>
<sequence length="219" mass="24205">MQSYLSYQGDTMSNNEANNAAPNLEQDAENSNVAHDNIDRSETVLEQTMNEFNPEVNGDDTIANNIDVSVYEERIAQLESEVKAAKEGQARANADAYNAQKRMEQETEKSRKFALQKFAKELLEVVDNLERAIVSVQADDDADDAILEGVKLTHKSFLTVLNKQGVEVVDPQQEAFNPELHEAVGIDPKAPADTVGEVLQKGYTLNGRLLRPAMVKVGQ</sequence>
<dbReference type="STRING" id="1945520.A1019T_01639"/>
<gene>
    <name evidence="10" type="primary">grpE</name>
    <name evidence="14" type="ORF">A1019T_01639</name>
</gene>
<dbReference type="PANTHER" id="PTHR21237:SF23">
    <property type="entry name" value="GRPE PROTEIN HOMOLOG, MITOCHONDRIAL"/>
    <property type="match status" value="1"/>
</dbReference>
<dbReference type="Pfam" id="PF01025">
    <property type="entry name" value="GrpE"/>
    <property type="match status" value="1"/>
</dbReference>
<evidence type="ECO:0000256" key="8">
    <source>
        <dbReference type="ARBA" id="ARBA00072274"/>
    </source>
</evidence>
<keyword evidence="6 10" id="KW-0143">Chaperone</keyword>
<evidence type="ECO:0000313" key="15">
    <source>
        <dbReference type="Proteomes" id="UP000188169"/>
    </source>
</evidence>
<proteinExistence type="inferred from homology"/>
<evidence type="ECO:0000256" key="2">
    <source>
        <dbReference type="ARBA" id="ARBA00009054"/>
    </source>
</evidence>
<name>A0A1R4EGL3_9GAMM</name>
<dbReference type="InterPro" id="IPR000740">
    <property type="entry name" value="GrpE"/>
</dbReference>
<comment type="function">
    <text evidence="7 10 11">Participates actively in the response to hyperosmotic and heat shock by preventing the aggregation of stress-denatured proteins, in association with DnaK and GrpE. It is the nucleotide exchange factor for DnaK and may function as a thermosensor. Unfolded proteins bind initially to DnaJ; upon interaction with the DnaJ-bound protein, DnaK hydrolyzes its bound ATP, resulting in the formation of a stable complex. GrpE releases ADP from DnaK; ATP binding to DnaK triggers the release of the substrate protein, thus completing the reaction cycle. Several rounds of ATP-dependent interactions between DnaJ, DnaK and GrpE are required for fully efficient folding.</text>
</comment>
<evidence type="ECO:0000256" key="13">
    <source>
        <dbReference type="SAM" id="Coils"/>
    </source>
</evidence>
<protein>
    <recommendedName>
        <fullName evidence="8 10">Protein GrpE</fullName>
    </recommendedName>
    <alternativeName>
        <fullName evidence="9 10">HSP-70 cofactor</fullName>
    </alternativeName>
</protein>
<dbReference type="GO" id="GO:0005829">
    <property type="term" value="C:cytosol"/>
    <property type="evidence" value="ECO:0007669"/>
    <property type="project" value="TreeGrafter"/>
</dbReference>
<comment type="subcellular location">
    <subcellularLocation>
        <location evidence="1 10">Cytoplasm</location>
    </subcellularLocation>
</comment>
<keyword evidence="4 10" id="KW-0963">Cytoplasm</keyword>
<dbReference type="AlphaFoldDB" id="A0A1R4EGL3"/>
<keyword evidence="13" id="KW-0175">Coiled coil</keyword>
<dbReference type="PANTHER" id="PTHR21237">
    <property type="entry name" value="GRPE PROTEIN"/>
    <property type="match status" value="1"/>
</dbReference>
<evidence type="ECO:0000256" key="7">
    <source>
        <dbReference type="ARBA" id="ARBA00053401"/>
    </source>
</evidence>
<dbReference type="GO" id="GO:0000774">
    <property type="term" value="F:adenyl-nucleotide exchange factor activity"/>
    <property type="evidence" value="ECO:0007669"/>
    <property type="project" value="InterPro"/>
</dbReference>
<reference evidence="15" key="1">
    <citation type="submission" date="2017-02" db="EMBL/GenBank/DDBJ databases">
        <authorList>
            <person name="Mornico D."/>
        </authorList>
    </citation>
    <scope>NUCLEOTIDE SEQUENCE [LARGE SCALE GENOMIC DNA]</scope>
</reference>
<feature type="coiled-coil region" evidence="13">
    <location>
        <begin position="68"/>
        <end position="95"/>
    </location>
</feature>
<accession>A0A1R4EGL3</accession>
<dbReference type="NCBIfam" id="NF010748">
    <property type="entry name" value="PRK14150.1"/>
    <property type="match status" value="1"/>
</dbReference>
<organism evidence="14 15">
    <name type="scientific">Psychrobacter pasteurii</name>
    <dbReference type="NCBI Taxonomy" id="1945520"/>
    <lineage>
        <taxon>Bacteria</taxon>
        <taxon>Pseudomonadati</taxon>
        <taxon>Pseudomonadota</taxon>
        <taxon>Gammaproteobacteria</taxon>
        <taxon>Moraxellales</taxon>
        <taxon>Moraxellaceae</taxon>
        <taxon>Psychrobacter</taxon>
    </lineage>
</organism>
<evidence type="ECO:0000256" key="1">
    <source>
        <dbReference type="ARBA" id="ARBA00004496"/>
    </source>
</evidence>
<evidence type="ECO:0000313" key="14">
    <source>
        <dbReference type="EMBL" id="SJM37657.1"/>
    </source>
</evidence>